<proteinExistence type="inferred from homology"/>
<dbReference type="InterPro" id="IPR001680">
    <property type="entry name" value="WD40_rpt"/>
</dbReference>
<dbReference type="SUPFAM" id="SSF50156">
    <property type="entry name" value="PDZ domain-like"/>
    <property type="match status" value="1"/>
</dbReference>
<evidence type="ECO:0000259" key="7">
    <source>
        <dbReference type="SMART" id="SM00228"/>
    </source>
</evidence>
<feature type="region of interest" description="Disordered" evidence="6">
    <location>
        <begin position="858"/>
        <end position="882"/>
    </location>
</feature>
<protein>
    <submittedName>
        <fullName evidence="8">PDZ domain containing protein, putative</fullName>
    </submittedName>
</protein>
<gene>
    <name evidence="8" type="ORF">ADEAN_000496600</name>
</gene>
<dbReference type="SMART" id="SM00320">
    <property type="entry name" value="WD40"/>
    <property type="match status" value="5"/>
</dbReference>
<feature type="compositionally biased region" description="Basic and acidic residues" evidence="6">
    <location>
        <begin position="228"/>
        <end position="242"/>
    </location>
</feature>
<dbReference type="AlphaFoldDB" id="A0A7G2CCE3"/>
<dbReference type="InterPro" id="IPR050505">
    <property type="entry name" value="WDR55/POC1"/>
</dbReference>
<evidence type="ECO:0000313" key="8">
    <source>
        <dbReference type="EMBL" id="CAD2217488.1"/>
    </source>
</evidence>
<evidence type="ECO:0000256" key="5">
    <source>
        <dbReference type="SAM" id="Coils"/>
    </source>
</evidence>
<organism evidence="8 9">
    <name type="scientific">Angomonas deanei</name>
    <dbReference type="NCBI Taxonomy" id="59799"/>
    <lineage>
        <taxon>Eukaryota</taxon>
        <taxon>Discoba</taxon>
        <taxon>Euglenozoa</taxon>
        <taxon>Kinetoplastea</taxon>
        <taxon>Metakinetoplastina</taxon>
        <taxon>Trypanosomatida</taxon>
        <taxon>Trypanosomatidae</taxon>
        <taxon>Strigomonadinae</taxon>
        <taxon>Angomonas</taxon>
    </lineage>
</organism>
<evidence type="ECO:0000256" key="2">
    <source>
        <dbReference type="ARBA" id="ARBA00022574"/>
    </source>
</evidence>
<keyword evidence="5" id="KW-0175">Coiled coil</keyword>
<dbReference type="PROSITE" id="PS50082">
    <property type="entry name" value="WD_REPEATS_2"/>
    <property type="match status" value="1"/>
</dbReference>
<reference evidence="8 9" key="1">
    <citation type="submission" date="2020-08" db="EMBL/GenBank/DDBJ databases">
        <authorList>
            <person name="Newling K."/>
            <person name="Davey J."/>
            <person name="Forrester S."/>
        </authorList>
    </citation>
    <scope>NUCLEOTIDE SEQUENCE [LARGE SCALE GENOMIC DNA]</scope>
    <source>
        <strain evidence="9">Crithidia deanei Carvalho (ATCC PRA-265)</strain>
    </source>
</reference>
<evidence type="ECO:0000256" key="1">
    <source>
        <dbReference type="ARBA" id="ARBA00007625"/>
    </source>
</evidence>
<feature type="compositionally biased region" description="Polar residues" evidence="6">
    <location>
        <begin position="1098"/>
        <end position="1109"/>
    </location>
</feature>
<dbReference type="Gene3D" id="2.30.42.10">
    <property type="match status" value="1"/>
</dbReference>
<dbReference type="InterPro" id="IPR015943">
    <property type="entry name" value="WD40/YVTN_repeat-like_dom_sf"/>
</dbReference>
<feature type="repeat" description="WD" evidence="4">
    <location>
        <begin position="137"/>
        <end position="178"/>
    </location>
</feature>
<evidence type="ECO:0000256" key="6">
    <source>
        <dbReference type="SAM" id="MobiDB-lite"/>
    </source>
</evidence>
<dbReference type="Proteomes" id="UP000515908">
    <property type="component" value="Chromosome 09"/>
</dbReference>
<feature type="region of interest" description="Disordered" evidence="6">
    <location>
        <begin position="1098"/>
        <end position="1137"/>
    </location>
</feature>
<dbReference type="InterPro" id="IPR001478">
    <property type="entry name" value="PDZ"/>
</dbReference>
<sequence length="1267" mass="138525">MERLVQTGLHTTCWFGSQDGSIEIRSASDPTYLINVIPRSDTRTIVTTIIQIGGNKVAVGLSDGTLRAFDAITMEQCRSVRAHTAAITCMSIVMMPTANSLDDDALAYPTASVLLTGSLDWTVAKWDGVSLDCLGRLHGNRRGISSITANIGGCFAFSGSEDGTIRMWSLAENSQVEVSREQKLSVLQKKCKRATSGTRNVQKKPLPTVERCGSDLLLAGPGTNVSPNRERGNSKDSDERHGGAPRKSITPAVLGKLRDAYSLFSNNCPNSPLHRSLSLRYPESAADVKFFSWPLETAHKESVTGLLIIEDVLLVSVSRDASAKVYSLPSGRHVYTLQNKSKVPLSSCMLDTPNSLILVASTDGTISGYSFVEKDFPLRFQVQSSPVSFSSSIYKLQAVAMRRLFLFSRHSPSSSTGVVGLSVMDRSTDAHGPNKTISTYKVGEPSLRELGLALSLYHKQSELKSLGDIQQKISAMGSLDAIAFIEAENTERIMKSLHAQQHSASTFEGWRTLICRSKKERRNRSVTSVFVDYRGTTSLWSCFFKWLLFAMSQRKKQHHSRLSAVQRAAHNHVSLGDSVRKENKENVSYLLPHLECLNASIVLSKYFFTWHALVKKQRKGRRQEDSFARLGTLLEGSSPPSCVSHPSDDRGAPYRIVAERGIHSMATSLTLVGNYFRDWKDWTMRNVEKTHLSADDELIETIKTHKVRRTYFSKWMNCFLMCSKNRRLSEEHNTLSREWATVEGGTASVESNDVLCERRKLLEAKREENGEKLKAAELKSAELGKELRRLYSEKPVRNVLGRFSVPTDVDPYPSGASDELWNLTCASLRSLRAAVQYNCDPSVVLAAYDYVSKLSVRRPKTSGTGLSDSVKSLSSGSPRESVGSKRKISLCEGFGSTLKELMEVLQGVLKANGKSIEDLTSECLPQTEGEPFPDGASSAHDDAECMPNLQPPTPTPSSHRQKCAAAGELGLTTKTRNTVIGLTLKLVCIFDSFIAHSEMPIEAGGRLSTRGTMAVRLIPQDLLCSHSASSDLVKIAPAILCLLRTPIVTQYTETAKLSFEDTSLPLFLSTDEPVLTEVATPSNVPKVVAPLNLGQITKESATGNSSSPMASRRRGSNLNRRQPMASLTRTNSDCGSDLNTSVASSRALFSLTPRSAIGTPRSGATTKPFLGFKVSVSQKDGKTQILVREVAENFVNCTGQEERGPAAAAGLCEGDQLVRFAGYTVTDLAAFNAIVSRHIKPHATIPVTVLRKGGSKNLSLSVGERST</sequence>
<keyword evidence="3" id="KW-0677">Repeat</keyword>
<dbReference type="Gene3D" id="2.130.10.10">
    <property type="entry name" value="YVTN repeat-like/Quinoprotein amine dehydrogenase"/>
    <property type="match status" value="2"/>
</dbReference>
<feature type="domain" description="PDZ" evidence="7">
    <location>
        <begin position="1168"/>
        <end position="1253"/>
    </location>
</feature>
<dbReference type="PANTHER" id="PTHR44019:SF20">
    <property type="entry name" value="WD REPEAT-CONTAINING PROTEIN 55"/>
    <property type="match status" value="1"/>
</dbReference>
<feature type="region of interest" description="Disordered" evidence="6">
    <location>
        <begin position="217"/>
        <end position="249"/>
    </location>
</feature>
<evidence type="ECO:0000256" key="4">
    <source>
        <dbReference type="PROSITE-ProRule" id="PRU00221"/>
    </source>
</evidence>
<keyword evidence="9" id="KW-1185">Reference proteome</keyword>
<dbReference type="PANTHER" id="PTHR44019">
    <property type="entry name" value="WD REPEAT-CONTAINING PROTEIN 55"/>
    <property type="match status" value="1"/>
</dbReference>
<feature type="compositionally biased region" description="Polar residues" evidence="6">
    <location>
        <begin position="1116"/>
        <end position="1137"/>
    </location>
</feature>
<name>A0A7G2CCE3_9TRYP</name>
<dbReference type="Pfam" id="PF00400">
    <property type="entry name" value="WD40"/>
    <property type="match status" value="1"/>
</dbReference>
<dbReference type="PROSITE" id="PS50294">
    <property type="entry name" value="WD_REPEATS_REGION"/>
    <property type="match status" value="1"/>
</dbReference>
<dbReference type="InterPro" id="IPR036034">
    <property type="entry name" value="PDZ_sf"/>
</dbReference>
<dbReference type="SMART" id="SM00228">
    <property type="entry name" value="PDZ"/>
    <property type="match status" value="1"/>
</dbReference>
<accession>A0A7G2CCE3</accession>
<dbReference type="SUPFAM" id="SSF50978">
    <property type="entry name" value="WD40 repeat-like"/>
    <property type="match status" value="1"/>
</dbReference>
<evidence type="ECO:0000256" key="3">
    <source>
        <dbReference type="ARBA" id="ARBA00022737"/>
    </source>
</evidence>
<dbReference type="InterPro" id="IPR036322">
    <property type="entry name" value="WD40_repeat_dom_sf"/>
</dbReference>
<feature type="coiled-coil region" evidence="5">
    <location>
        <begin position="759"/>
        <end position="793"/>
    </location>
</feature>
<feature type="compositionally biased region" description="Low complexity" evidence="6">
    <location>
        <begin position="865"/>
        <end position="877"/>
    </location>
</feature>
<evidence type="ECO:0000313" key="9">
    <source>
        <dbReference type="Proteomes" id="UP000515908"/>
    </source>
</evidence>
<comment type="similarity">
    <text evidence="1">Belongs to the WD repeat WDR55 family.</text>
</comment>
<dbReference type="VEuPathDB" id="TriTrypDB:ADEAN_000496600"/>
<dbReference type="EMBL" id="LR877153">
    <property type="protein sequence ID" value="CAD2217488.1"/>
    <property type="molecule type" value="Genomic_DNA"/>
</dbReference>
<keyword evidence="2 4" id="KW-0853">WD repeat</keyword>